<protein>
    <submittedName>
        <fullName evidence="4">Uncharacterized protein</fullName>
    </submittedName>
</protein>
<gene>
    <name evidence="4" type="ORF">QJS10_CPA10g01745</name>
</gene>
<keyword evidence="3" id="KW-0472">Membrane</keyword>
<comment type="caution">
    <text evidence="4">The sequence shown here is derived from an EMBL/GenBank/DDBJ whole genome shotgun (WGS) entry which is preliminary data.</text>
</comment>
<dbReference type="PANTHER" id="PTHR46080">
    <property type="entry name" value="MITOCHONDRIAL SUBSTRATE CARRIER FAMILY PROTEIN J"/>
    <property type="match status" value="1"/>
</dbReference>
<evidence type="ECO:0000256" key="1">
    <source>
        <dbReference type="ARBA" id="ARBA00004141"/>
    </source>
</evidence>
<dbReference type="Pfam" id="PF00153">
    <property type="entry name" value="Mito_carr"/>
    <property type="match status" value="1"/>
</dbReference>
<dbReference type="Proteomes" id="UP001180020">
    <property type="component" value="Unassembled WGS sequence"/>
</dbReference>
<dbReference type="SUPFAM" id="SSF103506">
    <property type="entry name" value="Mitochondrial carrier"/>
    <property type="match status" value="1"/>
</dbReference>
<proteinExistence type="predicted"/>
<dbReference type="PANTHER" id="PTHR46080:SF3">
    <property type="entry name" value="MITOCHONDRIAL SUBSTRATE CARRIER FAMILY PROTEIN"/>
    <property type="match status" value="1"/>
</dbReference>
<name>A0AAV9E4I9_ACOCL</name>
<keyword evidence="2" id="KW-0812">Transmembrane</keyword>
<reference evidence="4" key="1">
    <citation type="journal article" date="2023" name="Nat. Commun.">
        <title>Diploid and tetraploid genomes of Acorus and the evolution of monocots.</title>
        <authorList>
            <person name="Ma L."/>
            <person name="Liu K.W."/>
            <person name="Li Z."/>
            <person name="Hsiao Y.Y."/>
            <person name="Qi Y."/>
            <person name="Fu T."/>
            <person name="Tang G.D."/>
            <person name="Zhang D."/>
            <person name="Sun W.H."/>
            <person name="Liu D.K."/>
            <person name="Li Y."/>
            <person name="Chen G.Z."/>
            <person name="Liu X.D."/>
            <person name="Liao X.Y."/>
            <person name="Jiang Y.T."/>
            <person name="Yu X."/>
            <person name="Hao Y."/>
            <person name="Huang J."/>
            <person name="Zhao X.W."/>
            <person name="Ke S."/>
            <person name="Chen Y.Y."/>
            <person name="Wu W.L."/>
            <person name="Hsu J.L."/>
            <person name="Lin Y.F."/>
            <person name="Huang M.D."/>
            <person name="Li C.Y."/>
            <person name="Huang L."/>
            <person name="Wang Z.W."/>
            <person name="Zhao X."/>
            <person name="Zhong W.Y."/>
            <person name="Peng D.H."/>
            <person name="Ahmad S."/>
            <person name="Lan S."/>
            <person name="Zhang J.S."/>
            <person name="Tsai W.C."/>
            <person name="Van de Peer Y."/>
            <person name="Liu Z.J."/>
        </authorList>
    </citation>
    <scope>NUCLEOTIDE SEQUENCE</scope>
    <source>
        <strain evidence="4">CP</strain>
    </source>
</reference>
<evidence type="ECO:0000313" key="4">
    <source>
        <dbReference type="EMBL" id="KAK1307163.1"/>
    </source>
</evidence>
<accession>A0AAV9E4I9</accession>
<dbReference type="GO" id="GO:0016020">
    <property type="term" value="C:membrane"/>
    <property type="evidence" value="ECO:0007669"/>
    <property type="project" value="UniProtKB-SubCell"/>
</dbReference>
<evidence type="ECO:0000256" key="2">
    <source>
        <dbReference type="ARBA" id="ARBA00022692"/>
    </source>
</evidence>
<dbReference type="InterPro" id="IPR018108">
    <property type="entry name" value="MCP_transmembrane"/>
</dbReference>
<dbReference type="AlphaFoldDB" id="A0AAV9E4I9"/>
<dbReference type="EMBL" id="JAUJYO010000010">
    <property type="protein sequence ID" value="KAK1307163.1"/>
    <property type="molecule type" value="Genomic_DNA"/>
</dbReference>
<sequence>MLVKKLSWAEMQMRRQKSHKCDERTAVRSNKSSFLNHINGDKNLEEEPKGEDDPQLHALTGIISPLTIQVKELSKGYKANVFQKICLEFSGLQNIGHVISKWKKLFMDFTQIEVVLILRLLQQVMNHEKRESARHVIKSLIAEDGWKGLYRGLGPRFVSMSAWGTSMILAYEYLNIEQRMVIGRGNNIRVAKEREERRVKQKMGDRRASWPVIEMVHGW</sequence>
<comment type="subcellular location">
    <subcellularLocation>
        <location evidence="1">Membrane</location>
        <topology evidence="1">Multi-pass membrane protein</topology>
    </subcellularLocation>
</comment>
<organism evidence="4 5">
    <name type="scientific">Acorus calamus</name>
    <name type="common">Sweet flag</name>
    <dbReference type="NCBI Taxonomy" id="4465"/>
    <lineage>
        <taxon>Eukaryota</taxon>
        <taxon>Viridiplantae</taxon>
        <taxon>Streptophyta</taxon>
        <taxon>Embryophyta</taxon>
        <taxon>Tracheophyta</taxon>
        <taxon>Spermatophyta</taxon>
        <taxon>Magnoliopsida</taxon>
        <taxon>Liliopsida</taxon>
        <taxon>Acoraceae</taxon>
        <taxon>Acorus</taxon>
    </lineage>
</organism>
<dbReference type="Gene3D" id="1.50.40.10">
    <property type="entry name" value="Mitochondrial carrier domain"/>
    <property type="match status" value="1"/>
</dbReference>
<evidence type="ECO:0000313" key="5">
    <source>
        <dbReference type="Proteomes" id="UP001180020"/>
    </source>
</evidence>
<evidence type="ECO:0000256" key="3">
    <source>
        <dbReference type="ARBA" id="ARBA00023136"/>
    </source>
</evidence>
<keyword evidence="5" id="KW-1185">Reference proteome</keyword>
<reference evidence="4" key="2">
    <citation type="submission" date="2023-06" db="EMBL/GenBank/DDBJ databases">
        <authorList>
            <person name="Ma L."/>
            <person name="Liu K.-W."/>
            <person name="Li Z."/>
            <person name="Hsiao Y.-Y."/>
            <person name="Qi Y."/>
            <person name="Fu T."/>
            <person name="Tang G."/>
            <person name="Zhang D."/>
            <person name="Sun W.-H."/>
            <person name="Liu D.-K."/>
            <person name="Li Y."/>
            <person name="Chen G.-Z."/>
            <person name="Liu X.-D."/>
            <person name="Liao X.-Y."/>
            <person name="Jiang Y.-T."/>
            <person name="Yu X."/>
            <person name="Hao Y."/>
            <person name="Huang J."/>
            <person name="Zhao X.-W."/>
            <person name="Ke S."/>
            <person name="Chen Y.-Y."/>
            <person name="Wu W.-L."/>
            <person name="Hsu J.-L."/>
            <person name="Lin Y.-F."/>
            <person name="Huang M.-D."/>
            <person name="Li C.-Y."/>
            <person name="Huang L."/>
            <person name="Wang Z.-W."/>
            <person name="Zhao X."/>
            <person name="Zhong W.-Y."/>
            <person name="Peng D.-H."/>
            <person name="Ahmad S."/>
            <person name="Lan S."/>
            <person name="Zhang J.-S."/>
            <person name="Tsai W.-C."/>
            <person name="Van De Peer Y."/>
            <person name="Liu Z.-J."/>
        </authorList>
    </citation>
    <scope>NUCLEOTIDE SEQUENCE</scope>
    <source>
        <strain evidence="4">CP</strain>
        <tissue evidence="4">Leaves</tissue>
    </source>
</reference>
<dbReference type="InterPro" id="IPR023395">
    <property type="entry name" value="MCP_dom_sf"/>
</dbReference>